<dbReference type="AlphaFoldDB" id="A0A0T6B6H1"/>
<keyword evidence="4" id="KW-0443">Lipid metabolism</keyword>
<comment type="cofactor">
    <cofactor evidence="1">
        <name>Ca(2+)</name>
        <dbReference type="ChEBI" id="CHEBI:29108"/>
    </cofactor>
</comment>
<sequence>MLGDLMILPGTHWCGKGYSATKYTQLGGFWKTDKCCRTHDLACPFWIGGMETKYGLHNFRANTLMHCSCDERFRTCLKLVGTSAAELVGNIFFNYAQTKCFVIKRKRVCVDWEGKKCVKRQIVKKAILKPNLSY</sequence>
<proteinExistence type="predicted"/>
<evidence type="ECO:0000256" key="2">
    <source>
        <dbReference type="ARBA" id="ARBA00013278"/>
    </source>
</evidence>
<dbReference type="GO" id="GO:0016042">
    <property type="term" value="P:lipid catabolic process"/>
    <property type="evidence" value="ECO:0007669"/>
    <property type="project" value="UniProtKB-KW"/>
</dbReference>
<accession>A0A0T6B6H1</accession>
<dbReference type="Proteomes" id="UP000051574">
    <property type="component" value="Unassembled WGS sequence"/>
</dbReference>
<evidence type="ECO:0000256" key="3">
    <source>
        <dbReference type="ARBA" id="ARBA00022963"/>
    </source>
</evidence>
<dbReference type="Gene3D" id="1.20.90.10">
    <property type="entry name" value="Phospholipase A2 domain"/>
    <property type="match status" value="1"/>
</dbReference>
<evidence type="ECO:0000259" key="6">
    <source>
        <dbReference type="Pfam" id="PF05826"/>
    </source>
</evidence>
<dbReference type="EMBL" id="LJIG01009750">
    <property type="protein sequence ID" value="KRT82455.1"/>
    <property type="molecule type" value="Genomic_DNA"/>
</dbReference>
<gene>
    <name evidence="7" type="ORF">AMK59_3132</name>
</gene>
<comment type="caution">
    <text evidence="7">The sequence shown here is derived from an EMBL/GenBank/DDBJ whole genome shotgun (WGS) entry which is preliminary data.</text>
</comment>
<name>A0A0T6B6H1_9SCAR</name>
<dbReference type="GO" id="GO:0050482">
    <property type="term" value="P:arachidonate secretion"/>
    <property type="evidence" value="ECO:0007669"/>
    <property type="project" value="InterPro"/>
</dbReference>
<dbReference type="InterPro" id="IPR016090">
    <property type="entry name" value="PLA2-like_dom"/>
</dbReference>
<evidence type="ECO:0000256" key="4">
    <source>
        <dbReference type="ARBA" id="ARBA00023098"/>
    </source>
</evidence>
<evidence type="ECO:0000313" key="7">
    <source>
        <dbReference type="EMBL" id="KRT82455.1"/>
    </source>
</evidence>
<dbReference type="Pfam" id="PF05826">
    <property type="entry name" value="Phospholip_A2_2"/>
    <property type="match status" value="1"/>
</dbReference>
<organism evidence="7 8">
    <name type="scientific">Oryctes borbonicus</name>
    <dbReference type="NCBI Taxonomy" id="1629725"/>
    <lineage>
        <taxon>Eukaryota</taxon>
        <taxon>Metazoa</taxon>
        <taxon>Ecdysozoa</taxon>
        <taxon>Arthropoda</taxon>
        <taxon>Hexapoda</taxon>
        <taxon>Insecta</taxon>
        <taxon>Pterygota</taxon>
        <taxon>Neoptera</taxon>
        <taxon>Endopterygota</taxon>
        <taxon>Coleoptera</taxon>
        <taxon>Polyphaga</taxon>
        <taxon>Scarabaeiformia</taxon>
        <taxon>Scarabaeidae</taxon>
        <taxon>Dynastinae</taxon>
        <taxon>Oryctes</taxon>
    </lineage>
</organism>
<dbReference type="InterPro" id="IPR036444">
    <property type="entry name" value="PLipase_A2_dom_sf"/>
</dbReference>
<keyword evidence="8" id="KW-1185">Reference proteome</keyword>
<feature type="domain" description="Phospholipase A2-like central" evidence="6">
    <location>
        <begin position="7"/>
        <end position="102"/>
    </location>
</feature>
<dbReference type="SUPFAM" id="SSF48619">
    <property type="entry name" value="Phospholipase A2, PLA2"/>
    <property type="match status" value="1"/>
</dbReference>
<protein>
    <recommendedName>
        <fullName evidence="2">phospholipase A2</fullName>
        <ecNumber evidence="2">3.1.1.4</ecNumber>
    </recommendedName>
    <alternativeName>
        <fullName evidence="5">Phosphatidylcholine 2-acylhydrolase</fullName>
    </alternativeName>
</protein>
<dbReference type="EC" id="3.1.1.4" evidence="2"/>
<evidence type="ECO:0000256" key="5">
    <source>
        <dbReference type="ARBA" id="ARBA00029903"/>
    </source>
</evidence>
<evidence type="ECO:0000313" key="8">
    <source>
        <dbReference type="Proteomes" id="UP000051574"/>
    </source>
</evidence>
<dbReference type="GO" id="GO:0004623">
    <property type="term" value="F:phospholipase A2 activity"/>
    <property type="evidence" value="ECO:0007669"/>
    <property type="project" value="UniProtKB-EC"/>
</dbReference>
<dbReference type="GO" id="GO:0006644">
    <property type="term" value="P:phospholipid metabolic process"/>
    <property type="evidence" value="ECO:0007669"/>
    <property type="project" value="InterPro"/>
</dbReference>
<reference evidence="7 8" key="1">
    <citation type="submission" date="2015-09" db="EMBL/GenBank/DDBJ databases">
        <title>Draft genome of the scarab beetle Oryctes borbonicus.</title>
        <authorList>
            <person name="Meyer J.M."/>
            <person name="Markov G.V."/>
            <person name="Baskaran P."/>
            <person name="Herrmann M."/>
            <person name="Sommer R.J."/>
            <person name="Roedelsperger C."/>
        </authorList>
    </citation>
    <scope>NUCLEOTIDE SEQUENCE [LARGE SCALE GENOMIC DNA]</scope>
    <source>
        <strain evidence="7">OB123</strain>
        <tissue evidence="7">Whole animal</tissue>
    </source>
</reference>
<dbReference type="PANTHER" id="PTHR12253">
    <property type="entry name" value="RH14732P"/>
    <property type="match status" value="1"/>
</dbReference>
<keyword evidence="3" id="KW-0442">Lipid degradation</keyword>
<evidence type="ECO:0000256" key="1">
    <source>
        <dbReference type="ARBA" id="ARBA00001913"/>
    </source>
</evidence>
<dbReference type="OrthoDB" id="6075074at2759"/>